<evidence type="ECO:0000256" key="1">
    <source>
        <dbReference type="ARBA" id="ARBA00004370"/>
    </source>
</evidence>
<keyword evidence="5 7" id="KW-0472">Membrane</keyword>
<dbReference type="AlphaFoldDB" id="A0A1F6FP77"/>
<organism evidence="8 9">
    <name type="scientific">Candidatus Kuenenbacteria bacterium RIFCSPHIGHO2_02_FULL_39_13</name>
    <dbReference type="NCBI Taxonomy" id="1798561"/>
    <lineage>
        <taxon>Bacteria</taxon>
        <taxon>Candidatus Kueneniibacteriota</taxon>
    </lineage>
</organism>
<comment type="similarity">
    <text evidence="7">Belongs to the ATPase delta chain family.</text>
</comment>
<evidence type="ECO:0000256" key="7">
    <source>
        <dbReference type="HAMAP-Rule" id="MF_01416"/>
    </source>
</evidence>
<evidence type="ECO:0000256" key="2">
    <source>
        <dbReference type="ARBA" id="ARBA00022448"/>
    </source>
</evidence>
<keyword evidence="3 7" id="KW-0375">Hydrogen ion transport</keyword>
<dbReference type="NCBIfam" id="TIGR01145">
    <property type="entry name" value="ATP_synt_delta"/>
    <property type="match status" value="1"/>
</dbReference>
<name>A0A1F6FP77_9BACT</name>
<reference evidence="8 9" key="1">
    <citation type="journal article" date="2016" name="Nat. Commun.">
        <title>Thousands of microbial genomes shed light on interconnected biogeochemical processes in an aquifer system.</title>
        <authorList>
            <person name="Anantharaman K."/>
            <person name="Brown C.T."/>
            <person name="Hug L.A."/>
            <person name="Sharon I."/>
            <person name="Castelle C.J."/>
            <person name="Probst A.J."/>
            <person name="Thomas B.C."/>
            <person name="Singh A."/>
            <person name="Wilkins M.J."/>
            <person name="Karaoz U."/>
            <person name="Brodie E.L."/>
            <person name="Williams K.H."/>
            <person name="Hubbard S.S."/>
            <person name="Banfield J.F."/>
        </authorList>
    </citation>
    <scope>NUCLEOTIDE SEQUENCE [LARGE SCALE GENOMIC DNA]</scope>
</reference>
<evidence type="ECO:0000256" key="6">
    <source>
        <dbReference type="ARBA" id="ARBA00023310"/>
    </source>
</evidence>
<protein>
    <recommendedName>
        <fullName evidence="7">ATP synthase subunit delta</fullName>
    </recommendedName>
    <alternativeName>
        <fullName evidence="7">ATP synthase F(1) sector subunit delta</fullName>
    </alternativeName>
    <alternativeName>
        <fullName evidence="7">F-type ATPase subunit delta</fullName>
        <shortName evidence="7">F-ATPase subunit delta</shortName>
    </alternativeName>
</protein>
<dbReference type="HAMAP" id="MF_01416">
    <property type="entry name" value="ATP_synth_delta_bact"/>
    <property type="match status" value="1"/>
</dbReference>
<dbReference type="STRING" id="1798561.A3B87_00960"/>
<accession>A0A1F6FP77</accession>
<dbReference type="InterPro" id="IPR000711">
    <property type="entry name" value="ATPase_OSCP/dsu"/>
</dbReference>
<evidence type="ECO:0000256" key="5">
    <source>
        <dbReference type="ARBA" id="ARBA00023136"/>
    </source>
</evidence>
<gene>
    <name evidence="7" type="primary">atpH</name>
    <name evidence="8" type="ORF">A3B87_00960</name>
</gene>
<comment type="subcellular location">
    <subcellularLocation>
        <location evidence="7">Cell membrane</location>
        <topology evidence="7">Peripheral membrane protein</topology>
    </subcellularLocation>
    <subcellularLocation>
        <location evidence="1">Membrane</location>
    </subcellularLocation>
</comment>
<dbReference type="GO" id="GO:0046933">
    <property type="term" value="F:proton-transporting ATP synthase activity, rotational mechanism"/>
    <property type="evidence" value="ECO:0007669"/>
    <property type="project" value="UniProtKB-UniRule"/>
</dbReference>
<dbReference type="GO" id="GO:0005886">
    <property type="term" value="C:plasma membrane"/>
    <property type="evidence" value="ECO:0007669"/>
    <property type="project" value="UniProtKB-SubCell"/>
</dbReference>
<dbReference type="EMBL" id="MFMW01000003">
    <property type="protein sequence ID" value="OGG87654.1"/>
    <property type="molecule type" value="Genomic_DNA"/>
</dbReference>
<keyword evidence="7" id="KW-1003">Cell membrane</keyword>
<sequence>MNKYEQIKILAAALYGAARDKKQAELEKVVDNFGLHLKGKKLMSLLPEILNELERIYFEDKNIAAVQVISKNKLNDEQLAEIIRLVQNKSGKSARLRQCQDDELIGGTIVRYEDKLLDLSIKNQLTSLKKQLANY</sequence>
<keyword evidence="7" id="KW-0139">CF(1)</keyword>
<keyword evidence="4 7" id="KW-0406">Ion transport</keyword>
<keyword evidence="2 7" id="KW-0813">Transport</keyword>
<comment type="function">
    <text evidence="7">This protein is part of the stalk that links CF(0) to CF(1). It either transmits conformational changes from CF(0) to CF(1) or is implicated in proton conduction.</text>
</comment>
<dbReference type="Proteomes" id="UP000179136">
    <property type="component" value="Unassembled WGS sequence"/>
</dbReference>
<evidence type="ECO:0000256" key="4">
    <source>
        <dbReference type="ARBA" id="ARBA00023065"/>
    </source>
</evidence>
<dbReference type="PANTHER" id="PTHR11910">
    <property type="entry name" value="ATP SYNTHASE DELTA CHAIN"/>
    <property type="match status" value="1"/>
</dbReference>
<dbReference type="Pfam" id="PF00213">
    <property type="entry name" value="OSCP"/>
    <property type="match status" value="1"/>
</dbReference>
<comment type="caution">
    <text evidence="8">The sequence shown here is derived from an EMBL/GenBank/DDBJ whole genome shotgun (WGS) entry which is preliminary data.</text>
</comment>
<comment type="function">
    <text evidence="7">F(1)F(0) ATP synthase produces ATP from ADP in the presence of a proton or sodium gradient. F-type ATPases consist of two structural domains, F(1) containing the extramembraneous catalytic core and F(0) containing the membrane proton channel, linked together by a central stalk and a peripheral stalk. During catalysis, ATP synthesis in the catalytic domain of F(1) is coupled via a rotary mechanism of the central stalk subunits to proton translocation.</text>
</comment>
<evidence type="ECO:0000313" key="9">
    <source>
        <dbReference type="Proteomes" id="UP000179136"/>
    </source>
</evidence>
<proteinExistence type="inferred from homology"/>
<keyword evidence="6 7" id="KW-0066">ATP synthesis</keyword>
<evidence type="ECO:0000256" key="3">
    <source>
        <dbReference type="ARBA" id="ARBA00022781"/>
    </source>
</evidence>
<dbReference type="GO" id="GO:0045259">
    <property type="term" value="C:proton-transporting ATP synthase complex"/>
    <property type="evidence" value="ECO:0007669"/>
    <property type="project" value="UniProtKB-KW"/>
</dbReference>
<evidence type="ECO:0000313" key="8">
    <source>
        <dbReference type="EMBL" id="OGG87654.1"/>
    </source>
</evidence>